<protein>
    <submittedName>
        <fullName evidence="3">Transposase</fullName>
    </submittedName>
</protein>
<sequence length="697" mass="79844">MWRVNDVVEYDNKRYRILFVESTRLVWLCIDENKGIPTSEYIDVLEDLVASGQLIRVDDPFAELQVLTPEDGSSDYKHREKAYQAIKDIIADEKMYFKKERAALLKGAAEESEVSVPTLYKYLRRYWQRGQLKNALLPDFKNSGAAGKPRNFKDKTPGQRRIHTPGTTVPLNDDIRRLFRRTIETVLLNDKNMSVSYAYRKFASAYKFANPDASEEQIPTYRQFQHFYLSEYERTDKLIAQTPVTNYRKDIRPLHGTATEQALGPGSRYEIDATIADIYLVDDDDSEKVIGRPTIYMVIDVFSRMVAGFYIGVDNPSYVVAMKALTSSFGDKTEVCKKFGIDISPEDWPSVGLPDVVLADRGELMSHQAQYLIEGLGVRLESAPPRRGDAKGIVERFFKTIQGTFKPYLPGVVEGNRIKKHGESDYRAEAKISMSDFTEIMLNAIINHNLHKPMKKYDRAADIPEDVPSIPIHLWNWGIQNRVGKLRNVDVNLARIVLLPRKKVTVSEQGVKLWGLTYTGRELIEAGWMHRDSSVKRPKGLMAAYDPGSANHIYLFPEVGKKLFWICDLSTRSREFRDLTWKQVWERQQIIKGAHAKAEKGYAPKARELDQLIEDKVKKATKGGRGSKSSDAERIRNIKKNKAEAREQERRDTAVRPERENKKEPAKVVPIKHSNDETYDYPDYLSELFGDDSEPNS</sequence>
<dbReference type="EMBL" id="PIPV01000014">
    <property type="protein sequence ID" value="RUO50488.1"/>
    <property type="molecule type" value="Genomic_DNA"/>
</dbReference>
<evidence type="ECO:0000259" key="2">
    <source>
        <dbReference type="PROSITE" id="PS50994"/>
    </source>
</evidence>
<dbReference type="GO" id="GO:0015074">
    <property type="term" value="P:DNA integration"/>
    <property type="evidence" value="ECO:0007669"/>
    <property type="project" value="InterPro"/>
</dbReference>
<feature type="compositionally biased region" description="Basic and acidic residues" evidence="1">
    <location>
        <begin position="628"/>
        <end position="666"/>
    </location>
</feature>
<dbReference type="InterPro" id="IPR015378">
    <property type="entry name" value="Transposase-like_Mu_C"/>
</dbReference>
<keyword evidence="4" id="KW-1185">Reference proteome</keyword>
<proteinExistence type="predicted"/>
<dbReference type="OrthoDB" id="501284at2"/>
<gene>
    <name evidence="3" type="ORF">CWE25_12275</name>
</gene>
<dbReference type="Pfam" id="PF09299">
    <property type="entry name" value="Mu-transpos_C"/>
    <property type="match status" value="1"/>
</dbReference>
<evidence type="ECO:0000256" key="1">
    <source>
        <dbReference type="SAM" id="MobiDB-lite"/>
    </source>
</evidence>
<name>A0A432XP35_9GAMM</name>
<dbReference type="PROSITE" id="PS50994">
    <property type="entry name" value="INTEGRASE"/>
    <property type="match status" value="1"/>
</dbReference>
<dbReference type="InterPro" id="IPR001584">
    <property type="entry name" value="Integrase_cat-core"/>
</dbReference>
<dbReference type="RefSeq" id="WP_110576150.1">
    <property type="nucleotide sequence ID" value="NZ_PIPV01000014.1"/>
</dbReference>
<organism evidence="3 4">
    <name type="scientific">Idiomarina fontislapidosi</name>
    <dbReference type="NCBI Taxonomy" id="263723"/>
    <lineage>
        <taxon>Bacteria</taxon>
        <taxon>Pseudomonadati</taxon>
        <taxon>Pseudomonadota</taxon>
        <taxon>Gammaproteobacteria</taxon>
        <taxon>Alteromonadales</taxon>
        <taxon>Idiomarinaceae</taxon>
        <taxon>Idiomarina</taxon>
    </lineage>
</organism>
<dbReference type="InterPro" id="IPR012337">
    <property type="entry name" value="RNaseH-like_sf"/>
</dbReference>
<dbReference type="Gene3D" id="3.30.420.10">
    <property type="entry name" value="Ribonuclease H-like superfamily/Ribonuclease H"/>
    <property type="match status" value="1"/>
</dbReference>
<feature type="region of interest" description="Disordered" evidence="1">
    <location>
        <begin position="142"/>
        <end position="166"/>
    </location>
</feature>
<dbReference type="InterPro" id="IPR036397">
    <property type="entry name" value="RNaseH_sf"/>
</dbReference>
<reference evidence="4" key="1">
    <citation type="journal article" date="2018" name="Front. Microbiol.">
        <title>Genome-Based Analysis Reveals the Taxonomy and Diversity of the Family Idiomarinaceae.</title>
        <authorList>
            <person name="Liu Y."/>
            <person name="Lai Q."/>
            <person name="Shao Z."/>
        </authorList>
    </citation>
    <scope>NUCLEOTIDE SEQUENCE [LARGE SCALE GENOMIC DNA]</scope>
    <source>
        <strain evidence="4">F23</strain>
    </source>
</reference>
<evidence type="ECO:0000313" key="4">
    <source>
        <dbReference type="Proteomes" id="UP000287330"/>
    </source>
</evidence>
<dbReference type="AlphaFoldDB" id="A0A432XP35"/>
<dbReference type="GO" id="GO:0003676">
    <property type="term" value="F:nucleic acid binding"/>
    <property type="evidence" value="ECO:0007669"/>
    <property type="project" value="InterPro"/>
</dbReference>
<evidence type="ECO:0000313" key="3">
    <source>
        <dbReference type="EMBL" id="RUO50488.1"/>
    </source>
</evidence>
<accession>A0A432XP35</accession>
<feature type="region of interest" description="Disordered" evidence="1">
    <location>
        <begin position="618"/>
        <end position="697"/>
    </location>
</feature>
<feature type="domain" description="Integrase catalytic" evidence="2">
    <location>
        <begin position="261"/>
        <end position="461"/>
    </location>
</feature>
<comment type="caution">
    <text evidence="3">The sequence shown here is derived from an EMBL/GenBank/DDBJ whole genome shotgun (WGS) entry which is preliminary data.</text>
</comment>
<dbReference type="SUPFAM" id="SSF53098">
    <property type="entry name" value="Ribonuclease H-like"/>
    <property type="match status" value="1"/>
</dbReference>
<dbReference type="Proteomes" id="UP000287330">
    <property type="component" value="Unassembled WGS sequence"/>
</dbReference>